<comment type="caution">
    <text evidence="1">The sequence shown here is derived from an EMBL/GenBank/DDBJ whole genome shotgun (WGS) entry which is preliminary data.</text>
</comment>
<gene>
    <name evidence="1" type="ORF">DY000_02030087</name>
</gene>
<reference evidence="1 2" key="1">
    <citation type="journal article" date="2020" name="BMC Genomics">
        <title>Intraspecific diversification of the crop wild relative Brassica cretica Lam. using demographic model selection.</title>
        <authorList>
            <person name="Kioukis A."/>
            <person name="Michalopoulou V.A."/>
            <person name="Briers L."/>
            <person name="Pirintsos S."/>
            <person name="Studholme D.J."/>
            <person name="Pavlidis P."/>
            <person name="Sarris P.F."/>
        </authorList>
    </citation>
    <scope>NUCLEOTIDE SEQUENCE [LARGE SCALE GENOMIC DNA]</scope>
    <source>
        <strain evidence="2">cv. PFS-1207/04</strain>
    </source>
</reference>
<organism evidence="1 2">
    <name type="scientific">Brassica cretica</name>
    <name type="common">Mustard</name>
    <dbReference type="NCBI Taxonomy" id="69181"/>
    <lineage>
        <taxon>Eukaryota</taxon>
        <taxon>Viridiplantae</taxon>
        <taxon>Streptophyta</taxon>
        <taxon>Embryophyta</taxon>
        <taxon>Tracheophyta</taxon>
        <taxon>Spermatophyta</taxon>
        <taxon>Magnoliopsida</taxon>
        <taxon>eudicotyledons</taxon>
        <taxon>Gunneridae</taxon>
        <taxon>Pentapetalae</taxon>
        <taxon>rosids</taxon>
        <taxon>malvids</taxon>
        <taxon>Brassicales</taxon>
        <taxon>Brassicaceae</taxon>
        <taxon>Brassiceae</taxon>
        <taxon>Brassica</taxon>
    </lineage>
</organism>
<proteinExistence type="predicted"/>
<dbReference type="Proteomes" id="UP000266723">
    <property type="component" value="Unassembled WGS sequence"/>
</dbReference>
<accession>A0ABQ7DGA2</accession>
<evidence type="ECO:0000313" key="1">
    <source>
        <dbReference type="EMBL" id="KAF3577012.1"/>
    </source>
</evidence>
<name>A0ABQ7DGA2_BRACR</name>
<sequence length="112" mass="12429">MASGAKIGRTKKRNGSTQEEEWVIKGIYLRINVVQETGWKGKGTLLGDSMERIKLLLAFQDGMKSGRDPELLVSNHTGSKAQELTGQSLGLYINRANSKRCPEEFNQASEVF</sequence>
<keyword evidence="2" id="KW-1185">Reference proteome</keyword>
<protein>
    <submittedName>
        <fullName evidence="1">Uncharacterized protein</fullName>
    </submittedName>
</protein>
<evidence type="ECO:0000313" key="2">
    <source>
        <dbReference type="Proteomes" id="UP000266723"/>
    </source>
</evidence>
<dbReference type="EMBL" id="QGKV02000649">
    <property type="protein sequence ID" value="KAF3577012.1"/>
    <property type="molecule type" value="Genomic_DNA"/>
</dbReference>